<evidence type="ECO:0000313" key="1">
    <source>
        <dbReference type="EMBL" id="KAH6937852.1"/>
    </source>
</evidence>
<dbReference type="Proteomes" id="UP000821845">
    <property type="component" value="Chromosome 2"/>
</dbReference>
<comment type="caution">
    <text evidence="1">The sequence shown here is derived from an EMBL/GenBank/DDBJ whole genome shotgun (WGS) entry which is preliminary data.</text>
</comment>
<gene>
    <name evidence="1" type="ORF">HPB50_004692</name>
</gene>
<evidence type="ECO:0000313" key="2">
    <source>
        <dbReference type="Proteomes" id="UP000821845"/>
    </source>
</evidence>
<name>A0ACB7SXI1_HYAAI</name>
<organism evidence="1 2">
    <name type="scientific">Hyalomma asiaticum</name>
    <name type="common">Tick</name>
    <dbReference type="NCBI Taxonomy" id="266040"/>
    <lineage>
        <taxon>Eukaryota</taxon>
        <taxon>Metazoa</taxon>
        <taxon>Ecdysozoa</taxon>
        <taxon>Arthropoda</taxon>
        <taxon>Chelicerata</taxon>
        <taxon>Arachnida</taxon>
        <taxon>Acari</taxon>
        <taxon>Parasitiformes</taxon>
        <taxon>Ixodida</taxon>
        <taxon>Ixodoidea</taxon>
        <taxon>Ixodidae</taxon>
        <taxon>Hyalomminae</taxon>
        <taxon>Hyalomma</taxon>
    </lineage>
</organism>
<reference evidence="1" key="1">
    <citation type="submission" date="2020-05" db="EMBL/GenBank/DDBJ databases">
        <title>Large-scale comparative analyses of tick genomes elucidate their genetic diversity and vector capacities.</title>
        <authorList>
            <person name="Jia N."/>
            <person name="Wang J."/>
            <person name="Shi W."/>
            <person name="Du L."/>
            <person name="Sun Y."/>
            <person name="Zhan W."/>
            <person name="Jiang J."/>
            <person name="Wang Q."/>
            <person name="Zhang B."/>
            <person name="Ji P."/>
            <person name="Sakyi L.B."/>
            <person name="Cui X."/>
            <person name="Yuan T."/>
            <person name="Jiang B."/>
            <person name="Yang W."/>
            <person name="Lam T.T.-Y."/>
            <person name="Chang Q."/>
            <person name="Ding S."/>
            <person name="Wang X."/>
            <person name="Zhu J."/>
            <person name="Ruan X."/>
            <person name="Zhao L."/>
            <person name="Wei J."/>
            <person name="Que T."/>
            <person name="Du C."/>
            <person name="Cheng J."/>
            <person name="Dai P."/>
            <person name="Han X."/>
            <person name="Huang E."/>
            <person name="Gao Y."/>
            <person name="Liu J."/>
            <person name="Shao H."/>
            <person name="Ye R."/>
            <person name="Li L."/>
            <person name="Wei W."/>
            <person name="Wang X."/>
            <person name="Wang C."/>
            <person name="Yang T."/>
            <person name="Huo Q."/>
            <person name="Li W."/>
            <person name="Guo W."/>
            <person name="Chen H."/>
            <person name="Zhou L."/>
            <person name="Ni X."/>
            <person name="Tian J."/>
            <person name="Zhou Y."/>
            <person name="Sheng Y."/>
            <person name="Liu T."/>
            <person name="Pan Y."/>
            <person name="Xia L."/>
            <person name="Li J."/>
            <person name="Zhao F."/>
            <person name="Cao W."/>
        </authorList>
    </citation>
    <scope>NUCLEOTIDE SEQUENCE</scope>
    <source>
        <strain evidence="1">Hyas-2018</strain>
    </source>
</reference>
<proteinExistence type="predicted"/>
<sequence>MYGIGKLPKGVDAVPLNTVARKPARSNLDVALLSGGRRSSTNPPAGARMTRGEEDRTQKSLLALLPRTLRGRRLPAGRNRGAVGGVYRVGPPVASRMSRSRFVFPDRSQSPCLAVVHFFSSSGRGGSPASS</sequence>
<protein>
    <submittedName>
        <fullName evidence="1">Uncharacterized protein</fullName>
    </submittedName>
</protein>
<dbReference type="EMBL" id="CM023482">
    <property type="protein sequence ID" value="KAH6937852.1"/>
    <property type="molecule type" value="Genomic_DNA"/>
</dbReference>
<keyword evidence="2" id="KW-1185">Reference proteome</keyword>
<accession>A0ACB7SXI1</accession>